<dbReference type="GO" id="GO:0055085">
    <property type="term" value="P:transmembrane transport"/>
    <property type="evidence" value="ECO:0007669"/>
    <property type="project" value="InterPro"/>
</dbReference>
<dbReference type="PANTHER" id="PTHR33376:SF15">
    <property type="entry name" value="BLL6794 PROTEIN"/>
    <property type="match status" value="1"/>
</dbReference>
<dbReference type="eggNOG" id="COG1638">
    <property type="taxonomic scope" value="Bacteria"/>
</dbReference>
<dbReference type="OrthoDB" id="9815946at2"/>
<protein>
    <submittedName>
        <fullName evidence="3">TRAP dicarboxylate transporter-DctP subunit</fullName>
    </submittedName>
</protein>
<keyword evidence="1 2" id="KW-0732">Signal</keyword>
<gene>
    <name evidence="3" type="ORF">DealDRAFT_2797</name>
</gene>
<dbReference type="PROSITE" id="PS51257">
    <property type="entry name" value="PROKAR_LIPOPROTEIN"/>
    <property type="match status" value="1"/>
</dbReference>
<comment type="caution">
    <text evidence="3">The sequence shown here is derived from an EMBL/GenBank/DDBJ whole genome shotgun (WGS) entry which is preliminary data.</text>
</comment>
<proteinExistence type="predicted"/>
<dbReference type="NCBIfam" id="NF037995">
    <property type="entry name" value="TRAP_S1"/>
    <property type="match status" value="1"/>
</dbReference>
<dbReference type="STRING" id="555088.DealDRAFT_2797"/>
<dbReference type="RefSeq" id="WP_008518534.1">
    <property type="nucleotide sequence ID" value="NZ_ACJM01000019.1"/>
</dbReference>
<evidence type="ECO:0000256" key="1">
    <source>
        <dbReference type="ARBA" id="ARBA00022729"/>
    </source>
</evidence>
<evidence type="ECO:0000256" key="2">
    <source>
        <dbReference type="SAM" id="SignalP"/>
    </source>
</evidence>
<evidence type="ECO:0000313" key="3">
    <source>
        <dbReference type="EMBL" id="EEG76357.1"/>
    </source>
</evidence>
<dbReference type="Pfam" id="PF03480">
    <property type="entry name" value="DctP"/>
    <property type="match status" value="1"/>
</dbReference>
<accession>C0GJY8</accession>
<dbReference type="PANTHER" id="PTHR33376">
    <property type="match status" value="1"/>
</dbReference>
<dbReference type="InterPro" id="IPR038404">
    <property type="entry name" value="TRAP_DctP_sf"/>
</dbReference>
<dbReference type="Proteomes" id="UP000006443">
    <property type="component" value="Unassembled WGS sequence"/>
</dbReference>
<feature type="chain" id="PRO_5039552406" evidence="2">
    <location>
        <begin position="22"/>
        <end position="368"/>
    </location>
</feature>
<name>C0GJY8_DETAL</name>
<dbReference type="EMBL" id="ACJM01000019">
    <property type="protein sequence ID" value="EEG76357.1"/>
    <property type="molecule type" value="Genomic_DNA"/>
</dbReference>
<dbReference type="AlphaFoldDB" id="C0GJY8"/>
<dbReference type="CDD" id="cd13665">
    <property type="entry name" value="PBP2_TRAP_Dctp3_4"/>
    <property type="match status" value="1"/>
</dbReference>
<organism evidence="3 4">
    <name type="scientific">Dethiobacter alkaliphilus AHT 1</name>
    <dbReference type="NCBI Taxonomy" id="555088"/>
    <lineage>
        <taxon>Bacteria</taxon>
        <taxon>Bacillati</taxon>
        <taxon>Bacillota</taxon>
        <taxon>Dethiobacteria</taxon>
        <taxon>Dethiobacterales</taxon>
        <taxon>Dethiobacteraceae</taxon>
        <taxon>Dethiobacter</taxon>
    </lineage>
</organism>
<sequence>MLKRKIKLLVLVLTIGVLLFAAGCGEEGQATDVEAGEENPQNLNLQFATFWPAVDFQVTAGHEVWAEEISERVAAETPHTVNFDFHYQGSLLGPTEIYEGVASGAADLGSTAPMYTMGMFPLTMGLELPGYNNDNALVASLTMHEAWKQSADLQAEYGDVEVMFFWATGPGDFITNRPIRNLEDLSGQQIRAAGGSALAITALGGTPVSLPMSDSYVALDNGNVDGLLGPTDTLEGFRLAEVTQYITKTPFVGYNVVFAKVMNRETWNSLPPSVQEIFNEVNEKYVVEYGKLRTDYTVEGQQFAVEDFGHEVIELEENELQRWLEKIMPIPQQWVADTEADGLPGQQIYDLFVELDAIYSDEYGDYAK</sequence>
<feature type="signal peptide" evidence="2">
    <location>
        <begin position="1"/>
        <end position="21"/>
    </location>
</feature>
<keyword evidence="4" id="KW-1185">Reference proteome</keyword>
<evidence type="ECO:0000313" key="4">
    <source>
        <dbReference type="Proteomes" id="UP000006443"/>
    </source>
</evidence>
<reference evidence="3 4" key="1">
    <citation type="submission" date="2009-02" db="EMBL/GenBank/DDBJ databases">
        <title>Sequencing of the draft genome and assembly of Dethiobacter alkaliphilus AHT 1.</title>
        <authorList>
            <consortium name="US DOE Joint Genome Institute (JGI-PGF)"/>
            <person name="Lucas S."/>
            <person name="Copeland A."/>
            <person name="Lapidus A."/>
            <person name="Glavina del Rio T."/>
            <person name="Dalin E."/>
            <person name="Tice H."/>
            <person name="Bruce D."/>
            <person name="Goodwin L."/>
            <person name="Pitluck S."/>
            <person name="Larimer F."/>
            <person name="Land M.L."/>
            <person name="Hauser L."/>
            <person name="Muyzer G."/>
        </authorList>
    </citation>
    <scope>NUCLEOTIDE SEQUENCE [LARGE SCALE GENOMIC DNA]</scope>
    <source>
        <strain evidence="3 4">AHT 1</strain>
    </source>
</reference>
<dbReference type="Gene3D" id="3.40.190.170">
    <property type="entry name" value="Bacterial extracellular solute-binding protein, family 7"/>
    <property type="match status" value="1"/>
</dbReference>
<dbReference type="InterPro" id="IPR018389">
    <property type="entry name" value="DctP_fam"/>
</dbReference>